<evidence type="ECO:0000256" key="1">
    <source>
        <dbReference type="ARBA" id="ARBA00023015"/>
    </source>
</evidence>
<keyword evidence="1" id="KW-0805">Transcription regulation</keyword>
<dbReference type="InterPro" id="IPR036271">
    <property type="entry name" value="Tet_transcr_reg_TetR-rel_C_sf"/>
</dbReference>
<dbReference type="GO" id="GO:0000976">
    <property type="term" value="F:transcription cis-regulatory region binding"/>
    <property type="evidence" value="ECO:0007669"/>
    <property type="project" value="TreeGrafter"/>
</dbReference>
<reference evidence="6" key="1">
    <citation type="submission" date="2021-03" db="EMBL/GenBank/DDBJ databases">
        <authorList>
            <person name="Kanchanasin P."/>
            <person name="Saeng-In P."/>
            <person name="Phongsopitanun W."/>
            <person name="Yuki M."/>
            <person name="Kudo T."/>
            <person name="Ohkuma M."/>
            <person name="Tanasupawat S."/>
        </authorList>
    </citation>
    <scope>NUCLEOTIDE SEQUENCE</scope>
    <source>
        <strain evidence="6">GKU 128</strain>
    </source>
</reference>
<evidence type="ECO:0000313" key="7">
    <source>
        <dbReference type="Proteomes" id="UP000669179"/>
    </source>
</evidence>
<dbReference type="SUPFAM" id="SSF46689">
    <property type="entry name" value="Homeodomain-like"/>
    <property type="match status" value="1"/>
</dbReference>
<feature type="domain" description="HTH tetR-type" evidence="5">
    <location>
        <begin position="11"/>
        <end position="71"/>
    </location>
</feature>
<gene>
    <name evidence="6" type="ORF">J4573_13255</name>
</gene>
<keyword evidence="3" id="KW-0804">Transcription</keyword>
<organism evidence="6 7">
    <name type="scientific">Actinomadura barringtoniae</name>
    <dbReference type="NCBI Taxonomy" id="1427535"/>
    <lineage>
        <taxon>Bacteria</taxon>
        <taxon>Bacillati</taxon>
        <taxon>Actinomycetota</taxon>
        <taxon>Actinomycetes</taxon>
        <taxon>Streptosporangiales</taxon>
        <taxon>Thermomonosporaceae</taxon>
        <taxon>Actinomadura</taxon>
    </lineage>
</organism>
<dbReference type="InterPro" id="IPR004111">
    <property type="entry name" value="Repressor_TetR_C"/>
</dbReference>
<dbReference type="Pfam" id="PF02909">
    <property type="entry name" value="TetR_C_1"/>
    <property type="match status" value="1"/>
</dbReference>
<keyword evidence="7" id="KW-1185">Reference proteome</keyword>
<comment type="caution">
    <text evidence="6">The sequence shown here is derived from an EMBL/GenBank/DDBJ whole genome shotgun (WGS) entry which is preliminary data.</text>
</comment>
<dbReference type="InterPro" id="IPR009057">
    <property type="entry name" value="Homeodomain-like_sf"/>
</dbReference>
<dbReference type="InterPro" id="IPR001647">
    <property type="entry name" value="HTH_TetR"/>
</dbReference>
<dbReference type="AlphaFoldDB" id="A0A939P920"/>
<name>A0A939P920_9ACTN</name>
<dbReference type="Proteomes" id="UP000669179">
    <property type="component" value="Unassembled WGS sequence"/>
</dbReference>
<dbReference type="Gene3D" id="1.10.357.10">
    <property type="entry name" value="Tetracycline Repressor, domain 2"/>
    <property type="match status" value="1"/>
</dbReference>
<dbReference type="GO" id="GO:0045892">
    <property type="term" value="P:negative regulation of DNA-templated transcription"/>
    <property type="evidence" value="ECO:0007669"/>
    <property type="project" value="InterPro"/>
</dbReference>
<dbReference type="PANTHER" id="PTHR30055:SF151">
    <property type="entry name" value="TRANSCRIPTIONAL REGULATORY PROTEIN"/>
    <property type="match status" value="1"/>
</dbReference>
<dbReference type="PANTHER" id="PTHR30055">
    <property type="entry name" value="HTH-TYPE TRANSCRIPTIONAL REGULATOR RUTR"/>
    <property type="match status" value="1"/>
</dbReference>
<dbReference type="Gene3D" id="1.10.10.60">
    <property type="entry name" value="Homeodomain-like"/>
    <property type="match status" value="1"/>
</dbReference>
<dbReference type="EMBL" id="JAGEOJ010000005">
    <property type="protein sequence ID" value="MBO2448065.1"/>
    <property type="molecule type" value="Genomic_DNA"/>
</dbReference>
<evidence type="ECO:0000256" key="2">
    <source>
        <dbReference type="ARBA" id="ARBA00023125"/>
    </source>
</evidence>
<evidence type="ECO:0000256" key="4">
    <source>
        <dbReference type="PROSITE-ProRule" id="PRU00335"/>
    </source>
</evidence>
<proteinExistence type="predicted"/>
<dbReference type="SUPFAM" id="SSF48498">
    <property type="entry name" value="Tetracyclin repressor-like, C-terminal domain"/>
    <property type="match status" value="1"/>
</dbReference>
<accession>A0A939P920</accession>
<evidence type="ECO:0000256" key="3">
    <source>
        <dbReference type="ARBA" id="ARBA00023163"/>
    </source>
</evidence>
<evidence type="ECO:0000259" key="5">
    <source>
        <dbReference type="PROSITE" id="PS50977"/>
    </source>
</evidence>
<sequence length="225" mass="23975">MGIMAPRRTQALSKDVIVKAATEILDAEGEDALTLKALTVRLSTGYGAIYHHVADRNDLLAAATDDVIGRIVTGPAPEPRQGLRGLALGLFDAIDAHPWVGAQLTREPWRPAVLDIYESVSRHLQALGVPERAMSDSAGVLVHYILGVAGQNAANARALAGSKTDRSTFLAGVAARWADLDPARYPSLHKAGTDLREHDDREQFLAGIDLILTGIETTTASAGDR</sequence>
<protein>
    <submittedName>
        <fullName evidence="6">TetR/AcrR family transcriptional regulator C-terminal domain-containing protein</fullName>
    </submittedName>
</protein>
<feature type="DNA-binding region" description="H-T-H motif" evidence="4">
    <location>
        <begin position="34"/>
        <end position="53"/>
    </location>
</feature>
<dbReference type="PROSITE" id="PS50977">
    <property type="entry name" value="HTH_TETR_2"/>
    <property type="match status" value="1"/>
</dbReference>
<keyword evidence="2 4" id="KW-0238">DNA-binding</keyword>
<evidence type="ECO:0000313" key="6">
    <source>
        <dbReference type="EMBL" id="MBO2448065.1"/>
    </source>
</evidence>
<dbReference type="GO" id="GO:0003700">
    <property type="term" value="F:DNA-binding transcription factor activity"/>
    <property type="evidence" value="ECO:0007669"/>
    <property type="project" value="TreeGrafter"/>
</dbReference>
<dbReference type="InterPro" id="IPR050109">
    <property type="entry name" value="HTH-type_TetR-like_transc_reg"/>
</dbReference>